<evidence type="ECO:0000313" key="2">
    <source>
        <dbReference type="Proteomes" id="UP001060085"/>
    </source>
</evidence>
<name>A0ACC0B2C3_CATRO</name>
<comment type="caution">
    <text evidence="1">The sequence shown here is derived from an EMBL/GenBank/DDBJ whole genome shotgun (WGS) entry which is preliminary data.</text>
</comment>
<dbReference type="EMBL" id="CM044704">
    <property type="protein sequence ID" value="KAI5666800.1"/>
    <property type="molecule type" value="Genomic_DNA"/>
</dbReference>
<organism evidence="1 2">
    <name type="scientific">Catharanthus roseus</name>
    <name type="common">Madagascar periwinkle</name>
    <name type="synonym">Vinca rosea</name>
    <dbReference type="NCBI Taxonomy" id="4058"/>
    <lineage>
        <taxon>Eukaryota</taxon>
        <taxon>Viridiplantae</taxon>
        <taxon>Streptophyta</taxon>
        <taxon>Embryophyta</taxon>
        <taxon>Tracheophyta</taxon>
        <taxon>Spermatophyta</taxon>
        <taxon>Magnoliopsida</taxon>
        <taxon>eudicotyledons</taxon>
        <taxon>Gunneridae</taxon>
        <taxon>Pentapetalae</taxon>
        <taxon>asterids</taxon>
        <taxon>lamiids</taxon>
        <taxon>Gentianales</taxon>
        <taxon>Apocynaceae</taxon>
        <taxon>Rauvolfioideae</taxon>
        <taxon>Vinceae</taxon>
        <taxon>Catharanthinae</taxon>
        <taxon>Catharanthus</taxon>
    </lineage>
</organism>
<gene>
    <name evidence="1" type="ORF">M9H77_16653</name>
</gene>
<sequence length="153" mass="16454">MEEDRRWMYRRTVVMGVISEFQLVYNRIKDAFSKFNKSDIQTRISGGFHRDVRESKKKRAHPEMFTGPSTTSTPPALASIPQGTSTSPTTMSTSPTSASIPLGTSTPPATLTAFSQLSYSSLAPISNPSSSSSDVVTSSRPSPSSLGPLVPPV</sequence>
<accession>A0ACC0B2C3</accession>
<proteinExistence type="predicted"/>
<protein>
    <submittedName>
        <fullName evidence="1">Uncharacterized protein</fullName>
    </submittedName>
</protein>
<keyword evidence="2" id="KW-1185">Reference proteome</keyword>
<dbReference type="Proteomes" id="UP001060085">
    <property type="component" value="Linkage Group LG04"/>
</dbReference>
<evidence type="ECO:0000313" key="1">
    <source>
        <dbReference type="EMBL" id="KAI5666800.1"/>
    </source>
</evidence>
<reference evidence="2" key="1">
    <citation type="journal article" date="2023" name="Nat. Plants">
        <title>Single-cell RNA sequencing provides a high-resolution roadmap for understanding the multicellular compartmentation of specialized metabolism.</title>
        <authorList>
            <person name="Sun S."/>
            <person name="Shen X."/>
            <person name="Li Y."/>
            <person name="Li Y."/>
            <person name="Wang S."/>
            <person name="Li R."/>
            <person name="Zhang H."/>
            <person name="Shen G."/>
            <person name="Guo B."/>
            <person name="Wei J."/>
            <person name="Xu J."/>
            <person name="St-Pierre B."/>
            <person name="Chen S."/>
            <person name="Sun C."/>
        </authorList>
    </citation>
    <scope>NUCLEOTIDE SEQUENCE [LARGE SCALE GENOMIC DNA]</scope>
</reference>